<evidence type="ECO:0000313" key="3">
    <source>
        <dbReference type="EMBL" id="XDQ07316.1"/>
    </source>
</evidence>
<sequence length="296" mass="32008">MSFIGEEIARQPQAWLKAATAASGSADLLPRPGERVAVVGCGTSWFMAEAYAALREARGLGETDHFAASEFPHERTYDRLVAISRSGTTTEILELLDRRRGRYPALALTADTSTPIVDVADHVLDLSFADERSVVQTVFATTALTALRAGLGEPVEPLAEAARTALDAPLPEEWVTAEQITFLGRGWAHGIAREASLKMREATQSWTESYPSLEYRHGPISIAAPGRLVWHFGPDAAGLRADVAPTGALFVDHPEDPQADLVRVQRLAEAAAVRKGLDPDRPRALTRSVILDRPAS</sequence>
<dbReference type="GO" id="GO:0097367">
    <property type="term" value="F:carbohydrate derivative binding"/>
    <property type="evidence" value="ECO:0007669"/>
    <property type="project" value="InterPro"/>
</dbReference>
<dbReference type="SUPFAM" id="SSF53697">
    <property type="entry name" value="SIS domain"/>
    <property type="match status" value="1"/>
</dbReference>
<feature type="domain" description="SIS" evidence="2">
    <location>
        <begin position="25"/>
        <end position="153"/>
    </location>
</feature>
<proteinExistence type="predicted"/>
<dbReference type="EC" id="3.5.-.-" evidence="3"/>
<dbReference type="RefSeq" id="WP_369192105.1">
    <property type="nucleotide sequence ID" value="NZ_CP163431.1"/>
</dbReference>
<dbReference type="InterPro" id="IPR035466">
    <property type="entry name" value="GlmS/AgaS_SIS"/>
</dbReference>
<evidence type="ECO:0000259" key="2">
    <source>
        <dbReference type="PROSITE" id="PS51464"/>
    </source>
</evidence>
<dbReference type="InterPro" id="IPR046348">
    <property type="entry name" value="SIS_dom_sf"/>
</dbReference>
<dbReference type="Gene3D" id="3.40.50.10490">
    <property type="entry name" value="Glucose-6-phosphate isomerase like protein, domain 1"/>
    <property type="match status" value="2"/>
</dbReference>
<dbReference type="GO" id="GO:0016787">
    <property type="term" value="F:hydrolase activity"/>
    <property type="evidence" value="ECO:0007669"/>
    <property type="project" value="UniProtKB-KW"/>
</dbReference>
<name>A0AB39MPU2_9ACTN</name>
<keyword evidence="3" id="KW-0378">Hydrolase</keyword>
<evidence type="ECO:0000256" key="1">
    <source>
        <dbReference type="ARBA" id="ARBA00022737"/>
    </source>
</evidence>
<dbReference type="GO" id="GO:1901135">
    <property type="term" value="P:carbohydrate derivative metabolic process"/>
    <property type="evidence" value="ECO:0007669"/>
    <property type="project" value="InterPro"/>
</dbReference>
<dbReference type="CDD" id="cd05009">
    <property type="entry name" value="SIS_GlmS_GlmD_2"/>
    <property type="match status" value="1"/>
</dbReference>
<dbReference type="AlphaFoldDB" id="A0AB39MPU2"/>
<gene>
    <name evidence="3" type="ORF">AB5J58_47150</name>
</gene>
<keyword evidence="1" id="KW-0677">Repeat</keyword>
<dbReference type="CDD" id="cd05008">
    <property type="entry name" value="SIS_GlmS_GlmD_1"/>
    <property type="match status" value="1"/>
</dbReference>
<reference evidence="3" key="1">
    <citation type="submission" date="2024-07" db="EMBL/GenBank/DDBJ databases">
        <authorList>
            <person name="Yu S.T."/>
        </authorList>
    </citation>
    <scope>NUCLEOTIDE SEQUENCE</scope>
    <source>
        <strain evidence="3">R08</strain>
    </source>
</reference>
<dbReference type="PANTHER" id="PTHR10937">
    <property type="entry name" value="GLUCOSAMINE--FRUCTOSE-6-PHOSPHATE AMINOTRANSFERASE, ISOMERIZING"/>
    <property type="match status" value="1"/>
</dbReference>
<dbReference type="InterPro" id="IPR001347">
    <property type="entry name" value="SIS_dom"/>
</dbReference>
<accession>A0AB39MPU2</accession>
<dbReference type="EMBL" id="CP163431">
    <property type="protein sequence ID" value="XDQ07316.1"/>
    <property type="molecule type" value="Genomic_DNA"/>
</dbReference>
<protein>
    <submittedName>
        <fullName evidence="3">SIS domain-containing protein</fullName>
        <ecNumber evidence="3">3.5.-.-</ecNumber>
    </submittedName>
</protein>
<dbReference type="InterPro" id="IPR035490">
    <property type="entry name" value="GlmS/FrlB_SIS"/>
</dbReference>
<dbReference type="PROSITE" id="PS51464">
    <property type="entry name" value="SIS"/>
    <property type="match status" value="1"/>
</dbReference>
<organism evidence="3">
    <name type="scientific">Streptomyces sp. R08</name>
    <dbReference type="NCBI Taxonomy" id="3238624"/>
    <lineage>
        <taxon>Bacteria</taxon>
        <taxon>Bacillati</taxon>
        <taxon>Actinomycetota</taxon>
        <taxon>Actinomycetes</taxon>
        <taxon>Kitasatosporales</taxon>
        <taxon>Streptomycetaceae</taxon>
        <taxon>Streptomyces</taxon>
    </lineage>
</organism>